<dbReference type="OrthoDB" id="9805698at2"/>
<name>A0A2S4MPH9_9HYPH</name>
<comment type="similarity">
    <text evidence="7">Belongs to the tRNA nucleotidyltransferase/poly(A) polymerase family.</text>
</comment>
<organism evidence="10 11">
    <name type="scientific">Bosea psychrotolerans</name>
    <dbReference type="NCBI Taxonomy" id="1871628"/>
    <lineage>
        <taxon>Bacteria</taxon>
        <taxon>Pseudomonadati</taxon>
        <taxon>Pseudomonadota</taxon>
        <taxon>Alphaproteobacteria</taxon>
        <taxon>Hyphomicrobiales</taxon>
        <taxon>Boseaceae</taxon>
        <taxon>Bosea</taxon>
    </lineage>
</organism>
<evidence type="ECO:0000256" key="2">
    <source>
        <dbReference type="ARBA" id="ARBA00022679"/>
    </source>
</evidence>
<keyword evidence="5" id="KW-0479">Metal-binding</keyword>
<proteinExistence type="inferred from homology"/>
<dbReference type="SUPFAM" id="SSF81301">
    <property type="entry name" value="Nucleotidyltransferase"/>
    <property type="match status" value="1"/>
</dbReference>
<dbReference type="InterPro" id="IPR002646">
    <property type="entry name" value="PolA_pol_head_dom"/>
</dbReference>
<protein>
    <submittedName>
        <fullName evidence="10">Poly(A) polymerase</fullName>
    </submittedName>
</protein>
<evidence type="ECO:0000256" key="4">
    <source>
        <dbReference type="ARBA" id="ARBA00022695"/>
    </source>
</evidence>
<keyword evidence="8" id="KW-0732">Signal</keyword>
<keyword evidence="2 7" id="KW-0808">Transferase</keyword>
<evidence type="ECO:0000313" key="11">
    <source>
        <dbReference type="Proteomes" id="UP000236919"/>
    </source>
</evidence>
<dbReference type="PANTHER" id="PTHR46173">
    <property type="entry name" value="CCA TRNA NUCLEOTIDYLTRANSFERASE 1, MITOCHONDRIAL"/>
    <property type="match status" value="1"/>
</dbReference>
<dbReference type="Proteomes" id="UP000236919">
    <property type="component" value="Unassembled WGS sequence"/>
</dbReference>
<evidence type="ECO:0000256" key="8">
    <source>
        <dbReference type="SAM" id="SignalP"/>
    </source>
</evidence>
<sequence length="430" mass="45431">MNQAATMRIAAFLARPAVAAVLAALNPEGEETRIIGGAVRNLLLDEPIGDVDLATTALPQETIRLGRAAGYKAVPTGIEHGTVTLVRDGASFEVTTLRRDVETDGRRAKVAFGRAFAEDALRRDFTINALGLDRHGGLHDYGDGLADLAARRIRFIGDPAERIREDYLRILRFFRFHAQYGHGGPDPAGLAACISGRAGLEGLSRERVRAETLKLLIAPGAAYAVMAMAGAGLLMPLIGGVPYLSRFAAIADGGGRKRGAAAPFHPAFRLAALAVAVGEDALRLRERLRLSNEEFDRIERIAAALEALSGQVPSPMLAALRHLAQRIGVDAVAAGLILLTANAGEPQRLEAQALIADLGRTPPFLPNGRDVLVHGVAAGPKIGRVLEAARSAWIDAGCPAGQVEQAAFVEAAVEILEGAATEAEFTNRQS</sequence>
<dbReference type="Gene3D" id="3.30.460.10">
    <property type="entry name" value="Beta Polymerase, domain 2"/>
    <property type="match status" value="1"/>
</dbReference>
<evidence type="ECO:0000256" key="3">
    <source>
        <dbReference type="ARBA" id="ARBA00022694"/>
    </source>
</evidence>
<comment type="cofactor">
    <cofactor evidence="1">
        <name>Mg(2+)</name>
        <dbReference type="ChEBI" id="CHEBI:18420"/>
    </cofactor>
</comment>
<dbReference type="GO" id="GO:0046872">
    <property type="term" value="F:metal ion binding"/>
    <property type="evidence" value="ECO:0007669"/>
    <property type="project" value="UniProtKB-KW"/>
</dbReference>
<evidence type="ECO:0000313" key="10">
    <source>
        <dbReference type="EMBL" id="POR56664.1"/>
    </source>
</evidence>
<dbReference type="GO" id="GO:0008033">
    <property type="term" value="P:tRNA processing"/>
    <property type="evidence" value="ECO:0007669"/>
    <property type="project" value="UniProtKB-KW"/>
</dbReference>
<keyword evidence="7" id="KW-0694">RNA-binding</keyword>
<evidence type="ECO:0000256" key="7">
    <source>
        <dbReference type="RuleBase" id="RU003953"/>
    </source>
</evidence>
<feature type="domain" description="Poly A polymerase head" evidence="9">
    <location>
        <begin position="33"/>
        <end position="154"/>
    </location>
</feature>
<dbReference type="Gene3D" id="1.10.3090.10">
    <property type="entry name" value="cca-adding enzyme, domain 2"/>
    <property type="match status" value="1"/>
</dbReference>
<dbReference type="Pfam" id="PF01743">
    <property type="entry name" value="PolyA_pol"/>
    <property type="match status" value="1"/>
</dbReference>
<feature type="signal peptide" evidence="8">
    <location>
        <begin position="1"/>
        <end position="19"/>
    </location>
</feature>
<feature type="chain" id="PRO_5015772136" evidence="8">
    <location>
        <begin position="20"/>
        <end position="430"/>
    </location>
</feature>
<evidence type="ECO:0000259" key="9">
    <source>
        <dbReference type="Pfam" id="PF01743"/>
    </source>
</evidence>
<reference evidence="10 11" key="1">
    <citation type="submission" date="2018-01" db="EMBL/GenBank/DDBJ databases">
        <title>Genomic Encyclopedia of Type Strains, Phase III (KMG-III): the genomes of soil and plant-associated and newly described type strains.</title>
        <authorList>
            <person name="Whitman W."/>
        </authorList>
    </citation>
    <scope>NUCLEOTIDE SEQUENCE [LARGE SCALE GENOMIC DNA]</scope>
    <source>
        <strain evidence="10 11">1131</strain>
    </source>
</reference>
<dbReference type="AlphaFoldDB" id="A0A2S4MPH9"/>
<dbReference type="CDD" id="cd05398">
    <property type="entry name" value="NT_ClassII-CCAase"/>
    <property type="match status" value="1"/>
</dbReference>
<evidence type="ECO:0000256" key="5">
    <source>
        <dbReference type="ARBA" id="ARBA00022723"/>
    </source>
</evidence>
<dbReference type="GO" id="GO:0000049">
    <property type="term" value="F:tRNA binding"/>
    <property type="evidence" value="ECO:0007669"/>
    <property type="project" value="TreeGrafter"/>
</dbReference>
<evidence type="ECO:0000256" key="6">
    <source>
        <dbReference type="ARBA" id="ARBA00022842"/>
    </source>
</evidence>
<keyword evidence="6" id="KW-0460">Magnesium</keyword>
<dbReference type="InterPro" id="IPR043519">
    <property type="entry name" value="NT_sf"/>
</dbReference>
<dbReference type="GO" id="GO:0016779">
    <property type="term" value="F:nucleotidyltransferase activity"/>
    <property type="evidence" value="ECO:0007669"/>
    <property type="project" value="UniProtKB-KW"/>
</dbReference>
<comment type="caution">
    <text evidence="10">The sequence shown here is derived from an EMBL/GenBank/DDBJ whole genome shotgun (WGS) entry which is preliminary data.</text>
</comment>
<accession>A0A2S4MPH9</accession>
<dbReference type="SUPFAM" id="SSF81891">
    <property type="entry name" value="Poly A polymerase C-terminal region-like"/>
    <property type="match status" value="1"/>
</dbReference>
<dbReference type="InterPro" id="IPR050264">
    <property type="entry name" value="Bact_CCA-adding_enz_type3_sf"/>
</dbReference>
<gene>
    <name evidence="10" type="ORF">CYD53_101185</name>
</gene>
<dbReference type="PANTHER" id="PTHR46173:SF1">
    <property type="entry name" value="CCA TRNA NUCLEOTIDYLTRANSFERASE 1, MITOCHONDRIAL"/>
    <property type="match status" value="1"/>
</dbReference>
<evidence type="ECO:0000256" key="1">
    <source>
        <dbReference type="ARBA" id="ARBA00001946"/>
    </source>
</evidence>
<keyword evidence="3" id="KW-0819">tRNA processing</keyword>
<keyword evidence="11" id="KW-1185">Reference proteome</keyword>
<keyword evidence="4" id="KW-0548">Nucleotidyltransferase</keyword>
<dbReference type="EMBL" id="PQFZ01000001">
    <property type="protein sequence ID" value="POR56664.1"/>
    <property type="molecule type" value="Genomic_DNA"/>
</dbReference>
<dbReference type="RefSeq" id="WP_103716264.1">
    <property type="nucleotide sequence ID" value="NZ_PQFZ01000001.1"/>
</dbReference>